<dbReference type="InterPro" id="IPR003594">
    <property type="entry name" value="HATPase_dom"/>
</dbReference>
<dbReference type="SUPFAM" id="SSF55874">
    <property type="entry name" value="ATPase domain of HSP90 chaperone/DNA topoisomerase II/histidine kinase"/>
    <property type="match status" value="2"/>
</dbReference>
<feature type="compositionally biased region" description="Basic and acidic residues" evidence="7">
    <location>
        <begin position="623"/>
        <end position="634"/>
    </location>
</feature>
<dbReference type="RefSeq" id="XP_069205398.1">
    <property type="nucleotide sequence ID" value="XM_069357461.1"/>
</dbReference>
<dbReference type="CDD" id="cd00082">
    <property type="entry name" value="HisKA"/>
    <property type="match status" value="1"/>
</dbReference>
<keyword evidence="5" id="KW-0418">Kinase</keyword>
<keyword evidence="8" id="KW-1133">Transmembrane helix</keyword>
<dbReference type="Pfam" id="PF00072">
    <property type="entry name" value="Response_reg"/>
    <property type="match status" value="1"/>
</dbReference>
<dbReference type="InterPro" id="IPR036890">
    <property type="entry name" value="HATPase_C_sf"/>
</dbReference>
<dbReference type="InterPro" id="IPR001789">
    <property type="entry name" value="Sig_transdc_resp-reg_receiver"/>
</dbReference>
<keyword evidence="12" id="KW-1185">Reference proteome</keyword>
<dbReference type="SMART" id="SM00387">
    <property type="entry name" value="HATPase_c"/>
    <property type="match status" value="1"/>
</dbReference>
<feature type="region of interest" description="Disordered" evidence="7">
    <location>
        <begin position="810"/>
        <end position="872"/>
    </location>
</feature>
<feature type="transmembrane region" description="Helical" evidence="8">
    <location>
        <begin position="246"/>
        <end position="262"/>
    </location>
</feature>
<feature type="transmembrane region" description="Helical" evidence="8">
    <location>
        <begin position="306"/>
        <end position="325"/>
    </location>
</feature>
<dbReference type="EC" id="2.7.13.3" evidence="2"/>
<keyword evidence="4" id="KW-0808">Transferase</keyword>
<dbReference type="InterPro" id="IPR036097">
    <property type="entry name" value="HisK_dim/P_sf"/>
</dbReference>
<feature type="transmembrane region" description="Helical" evidence="8">
    <location>
        <begin position="340"/>
        <end position="357"/>
    </location>
</feature>
<dbReference type="GeneID" id="95990129"/>
<dbReference type="Gene3D" id="3.30.565.10">
    <property type="entry name" value="Histidine kinase-like ATPase, C-terminal domain"/>
    <property type="match status" value="1"/>
</dbReference>
<sequence>MVATGDSSGPPRPRTPQQQRPRIVTTNTGGNESVGVESTAASTVRRKLPSIRFAGDRRPSELLRNALASLQMKPSLESSSGVSGGEGSDYEPPRAGKPTESTDKPCAWSSRRRPRLQHMSTQQSVLAEKGGPPEPVSVVVEDVDFDAVFDEPAPSIMHDDDDDTTSETHSHDSKAPTAFSHSMTRSEGDRSSLRRRGGRHFGSPSWFKHLVTDTIWPALKHFGSQTFPEPKKEASYRRETWFSQKYPAMFCAIFLLFDWLVSLGLKGHFQPYDWAMFVGILGFFTIPLTFMVLFDGPLRFRWVYNTFLGVSVWSWGIFITIDMYICQAFRSQNTCGGNKFFYLMGSMLGLPTLALLCMGQNRYLHLFGMLVSVFMSSFMLFATDDAPKSTWRDPIIIAIYHAFLLMASYFKEQSDRQLFLLRQQLKLQYRAVQAAQIMERKAEESKKRFVSYIFHEVRVPLNTALLAVQNLDGEGVFKNVDEDQADLVHGLLGSLAMMEKVLNDVLSFNRMESGRFSQARKPFDFHKSIQIVALSHRAQAEHANVDFKIELDPRIDQLGGSFVGDEMRLRQVTSNLVSNALKFTSQGEVRVTTKLIMPPPDSHVDSDRNSTIKEIVASSPIREFGRSPFGRDEPCGEEDITAQPRRNGSLDAEKGSVLLEMRRMSLDPSIHLRRQAPESDATLTRQISRGGTRLPPTKSRVVVRVEVHDTGAGLIPEDLKNNRLFSPYVQTEIGRRQGGKGSGLGLALVRQIVKLSGGRLGVDSELGVGSTFWFELPYGLLPRPPLETPDPAVPRLLPAIVSLPAIEEPHELDVSSQATPSPPRATQWTDPRAEPATLSIATDTPLTDRSDPSTSSTGDPPPRDLGDDRPLSTLVVDDDTLTRKLMTRMIKRLGHRVTQAENGQVALDLIAANAADPDAKPFDIMFLDNQMPMLSGVEVARELRALGSDIFIVGCTGNALREDQDEYLGAGADHLLTKPIHQGSVVAMIAAARERANAKERGPFAGGTPPPGPGHGPTPSA</sequence>
<dbReference type="PROSITE" id="PS50109">
    <property type="entry name" value="HIS_KIN"/>
    <property type="match status" value="1"/>
</dbReference>
<dbReference type="InterPro" id="IPR003661">
    <property type="entry name" value="HisK_dim/P_dom"/>
</dbReference>
<dbReference type="InterPro" id="IPR011006">
    <property type="entry name" value="CheY-like_superfamily"/>
</dbReference>
<dbReference type="InterPro" id="IPR005467">
    <property type="entry name" value="His_kinase_dom"/>
</dbReference>
<dbReference type="InterPro" id="IPR004358">
    <property type="entry name" value="Sig_transdc_His_kin-like_C"/>
</dbReference>
<evidence type="ECO:0000313" key="12">
    <source>
        <dbReference type="Proteomes" id="UP001565368"/>
    </source>
</evidence>
<evidence type="ECO:0000259" key="10">
    <source>
        <dbReference type="PROSITE" id="PS50110"/>
    </source>
</evidence>
<feature type="compositionally biased region" description="Polar residues" evidence="7">
    <location>
        <begin position="814"/>
        <end position="829"/>
    </location>
</feature>
<evidence type="ECO:0000259" key="9">
    <source>
        <dbReference type="PROSITE" id="PS50109"/>
    </source>
</evidence>
<keyword evidence="8" id="KW-0812">Transmembrane</keyword>
<keyword evidence="3 6" id="KW-0597">Phosphoprotein</keyword>
<reference evidence="11 12" key="1">
    <citation type="submission" date="2023-08" db="EMBL/GenBank/DDBJ databases">
        <title>Annotated Genome Sequence of Vanrija albida AlHP1.</title>
        <authorList>
            <person name="Herzog R."/>
        </authorList>
    </citation>
    <scope>NUCLEOTIDE SEQUENCE [LARGE SCALE GENOMIC DNA]</scope>
    <source>
        <strain evidence="11 12">AlHP1</strain>
    </source>
</reference>
<dbReference type="SMART" id="SM00448">
    <property type="entry name" value="REC"/>
    <property type="match status" value="1"/>
</dbReference>
<evidence type="ECO:0000256" key="4">
    <source>
        <dbReference type="ARBA" id="ARBA00022679"/>
    </source>
</evidence>
<protein>
    <recommendedName>
        <fullName evidence="2">histidine kinase</fullName>
        <ecNumber evidence="2">2.7.13.3</ecNumber>
    </recommendedName>
</protein>
<comment type="catalytic activity">
    <reaction evidence="1">
        <text>ATP + protein L-histidine = ADP + protein N-phospho-L-histidine.</text>
        <dbReference type="EC" id="2.7.13.3"/>
    </reaction>
</comment>
<evidence type="ECO:0000313" key="11">
    <source>
        <dbReference type="EMBL" id="KAL1405454.1"/>
    </source>
</evidence>
<evidence type="ECO:0000256" key="1">
    <source>
        <dbReference type="ARBA" id="ARBA00000085"/>
    </source>
</evidence>
<dbReference type="SUPFAM" id="SSF47384">
    <property type="entry name" value="Homodimeric domain of signal transducing histidine kinase"/>
    <property type="match status" value="1"/>
</dbReference>
<dbReference type="Gene3D" id="3.40.50.2300">
    <property type="match status" value="1"/>
</dbReference>
<evidence type="ECO:0000256" key="6">
    <source>
        <dbReference type="PROSITE-ProRule" id="PRU00169"/>
    </source>
</evidence>
<dbReference type="Pfam" id="PF02518">
    <property type="entry name" value="HATPase_c"/>
    <property type="match status" value="1"/>
</dbReference>
<keyword evidence="8" id="KW-0472">Membrane</keyword>
<feature type="transmembrane region" description="Helical" evidence="8">
    <location>
        <begin position="364"/>
        <end position="382"/>
    </location>
</feature>
<feature type="transmembrane region" description="Helical" evidence="8">
    <location>
        <begin position="274"/>
        <end position="294"/>
    </location>
</feature>
<evidence type="ECO:0000256" key="5">
    <source>
        <dbReference type="ARBA" id="ARBA00022777"/>
    </source>
</evidence>
<dbReference type="Gene3D" id="1.10.287.130">
    <property type="match status" value="1"/>
</dbReference>
<feature type="domain" description="Histidine kinase" evidence="9">
    <location>
        <begin position="452"/>
        <end position="780"/>
    </location>
</feature>
<dbReference type="PANTHER" id="PTHR43047:SF66">
    <property type="entry name" value="HISKA"/>
    <property type="match status" value="1"/>
</dbReference>
<feature type="region of interest" description="Disordered" evidence="7">
    <location>
        <begin position="623"/>
        <end position="648"/>
    </location>
</feature>
<dbReference type="SUPFAM" id="SSF52172">
    <property type="entry name" value="CheY-like"/>
    <property type="match status" value="1"/>
</dbReference>
<accession>A0ABR3PSQ2</accession>
<feature type="modified residue" description="4-aspartylphosphate" evidence="6">
    <location>
        <position position="928"/>
    </location>
</feature>
<comment type="caution">
    <text evidence="11">The sequence shown here is derived from an EMBL/GenBank/DDBJ whole genome shotgun (WGS) entry which is preliminary data.</text>
</comment>
<dbReference type="EMBL" id="JBBXJM010000007">
    <property type="protein sequence ID" value="KAL1405454.1"/>
    <property type="molecule type" value="Genomic_DNA"/>
</dbReference>
<dbReference type="CDD" id="cd17546">
    <property type="entry name" value="REC_hyHK_CKI1_RcsC-like"/>
    <property type="match status" value="1"/>
</dbReference>
<evidence type="ECO:0000256" key="3">
    <source>
        <dbReference type="ARBA" id="ARBA00022553"/>
    </source>
</evidence>
<organism evidence="11 12">
    <name type="scientific">Vanrija albida</name>
    <dbReference type="NCBI Taxonomy" id="181172"/>
    <lineage>
        <taxon>Eukaryota</taxon>
        <taxon>Fungi</taxon>
        <taxon>Dikarya</taxon>
        <taxon>Basidiomycota</taxon>
        <taxon>Agaricomycotina</taxon>
        <taxon>Tremellomycetes</taxon>
        <taxon>Trichosporonales</taxon>
        <taxon>Trichosporonaceae</taxon>
        <taxon>Vanrija</taxon>
    </lineage>
</organism>
<name>A0ABR3PSQ2_9TREE</name>
<proteinExistence type="predicted"/>
<dbReference type="SMART" id="SM00388">
    <property type="entry name" value="HisKA"/>
    <property type="match status" value="1"/>
</dbReference>
<evidence type="ECO:0000256" key="2">
    <source>
        <dbReference type="ARBA" id="ARBA00012438"/>
    </source>
</evidence>
<gene>
    <name evidence="11" type="ORF">Q8F55_009086</name>
</gene>
<feature type="region of interest" description="Disordered" evidence="7">
    <location>
        <begin position="997"/>
        <end position="1021"/>
    </location>
</feature>
<dbReference type="Pfam" id="PF00512">
    <property type="entry name" value="HisKA"/>
    <property type="match status" value="1"/>
</dbReference>
<dbReference type="Proteomes" id="UP001565368">
    <property type="component" value="Unassembled WGS sequence"/>
</dbReference>
<feature type="region of interest" description="Disordered" evidence="7">
    <location>
        <begin position="151"/>
        <end position="197"/>
    </location>
</feature>
<feature type="compositionally biased region" description="Pro residues" evidence="7">
    <location>
        <begin position="1008"/>
        <end position="1021"/>
    </location>
</feature>
<evidence type="ECO:0000256" key="7">
    <source>
        <dbReference type="SAM" id="MobiDB-lite"/>
    </source>
</evidence>
<dbReference type="PANTHER" id="PTHR43047">
    <property type="entry name" value="TWO-COMPONENT HISTIDINE PROTEIN KINASE"/>
    <property type="match status" value="1"/>
</dbReference>
<feature type="region of interest" description="Disordered" evidence="7">
    <location>
        <begin position="1"/>
        <end position="136"/>
    </location>
</feature>
<dbReference type="PRINTS" id="PR00344">
    <property type="entry name" value="BCTRLSENSOR"/>
</dbReference>
<feature type="domain" description="Response regulatory" evidence="10">
    <location>
        <begin position="872"/>
        <end position="993"/>
    </location>
</feature>
<evidence type="ECO:0000256" key="8">
    <source>
        <dbReference type="SAM" id="Phobius"/>
    </source>
</evidence>
<feature type="compositionally biased region" description="Basic and acidic residues" evidence="7">
    <location>
        <begin position="861"/>
        <end position="870"/>
    </location>
</feature>
<dbReference type="PROSITE" id="PS50110">
    <property type="entry name" value="RESPONSE_REGULATORY"/>
    <property type="match status" value="1"/>
</dbReference>